<protein>
    <submittedName>
        <fullName evidence="1">Uncharacterized protein</fullName>
    </submittedName>
</protein>
<gene>
    <name evidence="1" type="ORF">H8B22_06275</name>
</gene>
<dbReference type="RefSeq" id="WP_187713244.1">
    <property type="nucleotide sequence ID" value="NZ_CP060820.1"/>
</dbReference>
<dbReference type="EMBL" id="CP060820">
    <property type="protein sequence ID" value="QNP41809.1"/>
    <property type="molecule type" value="Genomic_DNA"/>
</dbReference>
<accession>A0A7H0G0J3</accession>
<evidence type="ECO:0000313" key="2">
    <source>
        <dbReference type="Proteomes" id="UP000516018"/>
    </source>
</evidence>
<proteinExistence type="predicted"/>
<reference evidence="1 2" key="1">
    <citation type="submission" date="2020-08" db="EMBL/GenBank/DDBJ databases">
        <title>Lysobacter sp. II4 sp. nov., isolated from soil.</title>
        <authorList>
            <person name="Woo C.Y."/>
            <person name="Kim J."/>
        </authorList>
    </citation>
    <scope>NUCLEOTIDE SEQUENCE [LARGE SCALE GENOMIC DNA]</scope>
    <source>
        <strain evidence="1 2">II4</strain>
    </source>
</reference>
<dbReference type="KEGG" id="lsx:H8B22_06275"/>
<keyword evidence="2" id="KW-1185">Reference proteome</keyword>
<dbReference type="Proteomes" id="UP000516018">
    <property type="component" value="Chromosome"/>
</dbReference>
<evidence type="ECO:0000313" key="1">
    <source>
        <dbReference type="EMBL" id="QNP41809.1"/>
    </source>
</evidence>
<dbReference type="AlphaFoldDB" id="A0A7H0G0J3"/>
<sequence length="183" mass="20088">MFGWFRRTTPVEDRVWIDAPACARGVRAQVDHALRQRAAVLLLTRSLTDREDLARDFAAHAPRIGGDRLAADDLREHLRTPAALGVAALADLRASPAAAAHRPVPLEIHVLGRSARRGDDRGLIAQLGRWAPVRIVFHHSLDDALLEPHAGALQPLLQKLGLRADEPIASPLLTRAIERAQRP</sequence>
<name>A0A7H0G0J3_9GAMM</name>
<organism evidence="1 2">
    <name type="scientific">Agrilutibacter terrestris</name>
    <dbReference type="NCBI Taxonomy" id="2865112"/>
    <lineage>
        <taxon>Bacteria</taxon>
        <taxon>Pseudomonadati</taxon>
        <taxon>Pseudomonadota</taxon>
        <taxon>Gammaproteobacteria</taxon>
        <taxon>Lysobacterales</taxon>
        <taxon>Lysobacteraceae</taxon>
        <taxon>Agrilutibacter</taxon>
    </lineage>
</organism>